<reference evidence="2 3" key="1">
    <citation type="submission" date="2024-05" db="EMBL/GenBank/DDBJ databases">
        <title>Genome sequencing and assembly of Indian major carp, Cirrhinus mrigala (Hamilton, 1822).</title>
        <authorList>
            <person name="Mohindra V."/>
            <person name="Chowdhury L.M."/>
            <person name="Lal K."/>
            <person name="Jena J.K."/>
        </authorList>
    </citation>
    <scope>NUCLEOTIDE SEQUENCE [LARGE SCALE GENOMIC DNA]</scope>
    <source>
        <strain evidence="2">CM1030</strain>
        <tissue evidence="2">Blood</tissue>
    </source>
</reference>
<comment type="caution">
    <text evidence="2">The sequence shown here is derived from an EMBL/GenBank/DDBJ whole genome shotgun (WGS) entry which is preliminary data.</text>
</comment>
<feature type="compositionally biased region" description="Basic and acidic residues" evidence="1">
    <location>
        <begin position="48"/>
        <end position="59"/>
    </location>
</feature>
<evidence type="ECO:0000313" key="2">
    <source>
        <dbReference type="EMBL" id="KAL0200366.1"/>
    </source>
</evidence>
<evidence type="ECO:0000313" key="3">
    <source>
        <dbReference type="Proteomes" id="UP001529510"/>
    </source>
</evidence>
<keyword evidence="3" id="KW-1185">Reference proteome</keyword>
<sequence length="132" mass="15510">SSRDRSDRDRGDRDRGDRDRDRFDRFDRREDRDRGLDRPRQAITKRSFSRENEERRGGDSRGPPDSVRRVSSMTENRDRGSRERDRSKETVKPMSAPAPPPPVQAKPALSEDELDKKSKSIIEEYLHINDMK</sequence>
<dbReference type="AlphaFoldDB" id="A0ABD0RPK4"/>
<accession>A0ABD0RPK4</accession>
<gene>
    <name evidence="2" type="ORF">M9458_003553</name>
</gene>
<proteinExistence type="predicted"/>
<dbReference type="EMBL" id="JAMKFB020000002">
    <property type="protein sequence ID" value="KAL0200366.1"/>
    <property type="molecule type" value="Genomic_DNA"/>
</dbReference>
<feature type="compositionally biased region" description="Basic and acidic residues" evidence="1">
    <location>
        <begin position="75"/>
        <end position="91"/>
    </location>
</feature>
<evidence type="ECO:0000256" key="1">
    <source>
        <dbReference type="SAM" id="MobiDB-lite"/>
    </source>
</evidence>
<dbReference type="Proteomes" id="UP001529510">
    <property type="component" value="Unassembled WGS sequence"/>
</dbReference>
<feature type="compositionally biased region" description="Basic and acidic residues" evidence="1">
    <location>
        <begin position="1"/>
        <end position="40"/>
    </location>
</feature>
<feature type="non-terminal residue" evidence="2">
    <location>
        <position position="132"/>
    </location>
</feature>
<name>A0ABD0RPK4_CIRMR</name>
<feature type="region of interest" description="Disordered" evidence="1">
    <location>
        <begin position="1"/>
        <end position="118"/>
    </location>
</feature>
<feature type="non-terminal residue" evidence="2">
    <location>
        <position position="1"/>
    </location>
</feature>
<organism evidence="2 3">
    <name type="scientific">Cirrhinus mrigala</name>
    <name type="common">Mrigala</name>
    <dbReference type="NCBI Taxonomy" id="683832"/>
    <lineage>
        <taxon>Eukaryota</taxon>
        <taxon>Metazoa</taxon>
        <taxon>Chordata</taxon>
        <taxon>Craniata</taxon>
        <taxon>Vertebrata</taxon>
        <taxon>Euteleostomi</taxon>
        <taxon>Actinopterygii</taxon>
        <taxon>Neopterygii</taxon>
        <taxon>Teleostei</taxon>
        <taxon>Ostariophysi</taxon>
        <taxon>Cypriniformes</taxon>
        <taxon>Cyprinidae</taxon>
        <taxon>Labeoninae</taxon>
        <taxon>Labeonini</taxon>
        <taxon>Cirrhinus</taxon>
    </lineage>
</organism>
<protein>
    <submittedName>
        <fullName evidence="2">Uncharacterized protein</fullName>
    </submittedName>
</protein>